<evidence type="ECO:0000313" key="1">
    <source>
        <dbReference type="EMBL" id="KAF3336117.1"/>
    </source>
</evidence>
<dbReference type="PANTHER" id="PTHR35987">
    <property type="entry name" value="PROTEIN PLASTID REDOX INSENSITIVE 2, CHLOROPLASTIC-RELATED"/>
    <property type="match status" value="1"/>
</dbReference>
<dbReference type="AlphaFoldDB" id="A0A833VE75"/>
<proteinExistence type="predicted"/>
<dbReference type="GO" id="GO:0010468">
    <property type="term" value="P:regulation of gene expression"/>
    <property type="evidence" value="ECO:0007669"/>
    <property type="project" value="InterPro"/>
</dbReference>
<gene>
    <name evidence="1" type="ORF">FCM35_KLT20624</name>
</gene>
<accession>A0A833VE75</accession>
<sequence>MKTSFTRPVNPFEQSRLVCRMCEYKFPDPIPEFADHETEKFREHMLQRLTKKNEYFGDSVQEIVDICTEILNNFLRTEYGGPGTLMVIPFVDMADAIREKELPGAPQAARAAVVWAQNNIDNHWKEWTGEGEGEGEE</sequence>
<dbReference type="PANTHER" id="PTHR35987:SF2">
    <property type="entry name" value="PROTEIN PLASTID REDOX INSENSITIVE 2, CHLOROPLASTIC"/>
    <property type="match status" value="1"/>
</dbReference>
<evidence type="ECO:0000313" key="2">
    <source>
        <dbReference type="Proteomes" id="UP000623129"/>
    </source>
</evidence>
<dbReference type="Proteomes" id="UP000623129">
    <property type="component" value="Unassembled WGS sequence"/>
</dbReference>
<dbReference type="InterPro" id="IPR039349">
    <property type="entry name" value="PRIN2"/>
</dbReference>
<dbReference type="EMBL" id="SWLB01000008">
    <property type="protein sequence ID" value="KAF3336117.1"/>
    <property type="molecule type" value="Genomic_DNA"/>
</dbReference>
<name>A0A833VE75_9POAL</name>
<protein>
    <submittedName>
        <fullName evidence="1">Uncharacterized protein</fullName>
    </submittedName>
</protein>
<reference evidence="1" key="1">
    <citation type="submission" date="2020-01" db="EMBL/GenBank/DDBJ databases">
        <title>Genome sequence of Kobresia littledalei, the first chromosome-level genome in the family Cyperaceae.</title>
        <authorList>
            <person name="Qu G."/>
        </authorList>
    </citation>
    <scope>NUCLEOTIDE SEQUENCE</scope>
    <source>
        <strain evidence="1">C.B.Clarke</strain>
        <tissue evidence="1">Leaf</tissue>
    </source>
</reference>
<organism evidence="1 2">
    <name type="scientific">Carex littledalei</name>
    <dbReference type="NCBI Taxonomy" id="544730"/>
    <lineage>
        <taxon>Eukaryota</taxon>
        <taxon>Viridiplantae</taxon>
        <taxon>Streptophyta</taxon>
        <taxon>Embryophyta</taxon>
        <taxon>Tracheophyta</taxon>
        <taxon>Spermatophyta</taxon>
        <taxon>Magnoliopsida</taxon>
        <taxon>Liliopsida</taxon>
        <taxon>Poales</taxon>
        <taxon>Cyperaceae</taxon>
        <taxon>Cyperoideae</taxon>
        <taxon>Cariceae</taxon>
        <taxon>Carex</taxon>
        <taxon>Carex subgen. Euthyceras</taxon>
    </lineage>
</organism>
<dbReference type="OrthoDB" id="1924990at2759"/>
<comment type="caution">
    <text evidence="1">The sequence shown here is derived from an EMBL/GenBank/DDBJ whole genome shotgun (WGS) entry which is preliminary data.</text>
</comment>
<keyword evidence="2" id="KW-1185">Reference proteome</keyword>